<feature type="non-terminal residue" evidence="1">
    <location>
        <position position="1"/>
    </location>
</feature>
<dbReference type="EMBL" id="CAJVPW010028657">
    <property type="protein sequence ID" value="CAG8718917.1"/>
    <property type="molecule type" value="Genomic_DNA"/>
</dbReference>
<comment type="caution">
    <text evidence="1">The sequence shown here is derived from an EMBL/GenBank/DDBJ whole genome shotgun (WGS) entry which is preliminary data.</text>
</comment>
<proteinExistence type="predicted"/>
<organism evidence="1 2">
    <name type="scientific">Cetraspora pellucida</name>
    <dbReference type="NCBI Taxonomy" id="1433469"/>
    <lineage>
        <taxon>Eukaryota</taxon>
        <taxon>Fungi</taxon>
        <taxon>Fungi incertae sedis</taxon>
        <taxon>Mucoromycota</taxon>
        <taxon>Glomeromycotina</taxon>
        <taxon>Glomeromycetes</taxon>
        <taxon>Diversisporales</taxon>
        <taxon>Gigasporaceae</taxon>
        <taxon>Cetraspora</taxon>
    </lineage>
</organism>
<feature type="non-terminal residue" evidence="1">
    <location>
        <position position="488"/>
    </location>
</feature>
<gene>
    <name evidence="1" type="ORF">SPELUC_LOCUS12299</name>
</gene>
<evidence type="ECO:0000313" key="2">
    <source>
        <dbReference type="Proteomes" id="UP000789366"/>
    </source>
</evidence>
<dbReference type="Proteomes" id="UP000789366">
    <property type="component" value="Unassembled WGS sequence"/>
</dbReference>
<evidence type="ECO:0000313" key="1">
    <source>
        <dbReference type="EMBL" id="CAG8718917.1"/>
    </source>
</evidence>
<name>A0ACA9PQE4_9GLOM</name>
<keyword evidence="2" id="KW-1185">Reference proteome</keyword>
<accession>A0ACA9PQE4</accession>
<protein>
    <submittedName>
        <fullName evidence="1">2748_t:CDS:1</fullName>
    </submittedName>
</protein>
<sequence length="488" mass="58132">LYHILKKNPKKISYVIVVPYKKNGEILISKRLVDFYNNLYCCPGGKVDDNEEIENAVKRELFEETGLLIMNKLEIILISDHMNKRIYVYKTLINNSVVVNNREPEKHEKWFWSNRFYEYPLIPTMNMFKKEILKHITPKYIVVSGPTGVGKTSLMKLLQKEIENDGFSVDICCESILKGSEYLLDYKKNDIQKFEYALLNQYHKRRIELNNSRKDFIIVDREVFDGDVYKEMYGFDKDVIENEHVEFNELMIVFLILCNDKNFKRNYYSRDESERKYSMKECKKILKIYREKFKNNVCNDAIIINNDDELEFVIIIITGVIGAGKTELSKFLAEYLQEIGKRVLFGKEVSLELEKELSIYYDVLKKEPDNQTIVFWFQDKLITKYKEYYNSIKFENYDYIIFDRTHSDTIFFTKAGITKDIYKEIYLPYLQDSLKEINFKYGQKVIGIFVTPKVAVERIVKRDRGLEKNVSHEYFNLIHDTYDKNVDN</sequence>
<reference evidence="1" key="1">
    <citation type="submission" date="2021-06" db="EMBL/GenBank/DDBJ databases">
        <authorList>
            <person name="Kallberg Y."/>
            <person name="Tangrot J."/>
            <person name="Rosling A."/>
        </authorList>
    </citation>
    <scope>NUCLEOTIDE SEQUENCE</scope>
    <source>
        <strain evidence="1">28 12/20/2015</strain>
    </source>
</reference>